<proteinExistence type="predicted"/>
<dbReference type="AlphaFoldDB" id="A0A2J0KR88"/>
<evidence type="ECO:0000313" key="5">
    <source>
        <dbReference type="Proteomes" id="UP000230052"/>
    </source>
</evidence>
<evidence type="ECO:0008006" key="6">
    <source>
        <dbReference type="Google" id="ProtNLM"/>
    </source>
</evidence>
<evidence type="ECO:0000259" key="2">
    <source>
        <dbReference type="Pfam" id="PF00534"/>
    </source>
</evidence>
<feature type="domain" description="Glycosyltransferase subfamily 4-like N-terminal" evidence="3">
    <location>
        <begin position="16"/>
        <end position="164"/>
    </location>
</feature>
<dbReference type="GO" id="GO:0016757">
    <property type="term" value="F:glycosyltransferase activity"/>
    <property type="evidence" value="ECO:0007669"/>
    <property type="project" value="InterPro"/>
</dbReference>
<dbReference type="InterPro" id="IPR001296">
    <property type="entry name" value="Glyco_trans_1"/>
</dbReference>
<accession>A0A2J0KR88</accession>
<evidence type="ECO:0000259" key="3">
    <source>
        <dbReference type="Pfam" id="PF13439"/>
    </source>
</evidence>
<dbReference type="Gene3D" id="3.40.50.2000">
    <property type="entry name" value="Glycogen Phosphorylase B"/>
    <property type="match status" value="2"/>
</dbReference>
<gene>
    <name evidence="4" type="ORF">COS99_07110</name>
</gene>
<evidence type="ECO:0000256" key="1">
    <source>
        <dbReference type="ARBA" id="ARBA00022679"/>
    </source>
</evidence>
<comment type="caution">
    <text evidence="4">The sequence shown here is derived from an EMBL/GenBank/DDBJ whole genome shotgun (WGS) entry which is preliminary data.</text>
</comment>
<reference evidence="4 5" key="1">
    <citation type="submission" date="2017-09" db="EMBL/GenBank/DDBJ databases">
        <title>Depth-based differentiation of microbial function through sediment-hosted aquifers and enrichment of novel symbionts in the deep terrestrial subsurface.</title>
        <authorList>
            <person name="Probst A.J."/>
            <person name="Ladd B."/>
            <person name="Jarett J.K."/>
            <person name="Geller-Mcgrath D.E."/>
            <person name="Sieber C.M."/>
            <person name="Emerson J.B."/>
            <person name="Anantharaman K."/>
            <person name="Thomas B.C."/>
            <person name="Malmstrom R."/>
            <person name="Stieglmeier M."/>
            <person name="Klingl A."/>
            <person name="Woyke T."/>
            <person name="Ryan C.M."/>
            <person name="Banfield J.F."/>
        </authorList>
    </citation>
    <scope>NUCLEOTIDE SEQUENCE [LARGE SCALE GENOMIC DNA]</scope>
    <source>
        <strain evidence="4">CG07_land_8_20_14_0_80_42_15</strain>
    </source>
</reference>
<organism evidence="4 5">
    <name type="scientific">Candidatus Aquitaenariimonas noxiae</name>
    <dbReference type="NCBI Taxonomy" id="1974741"/>
    <lineage>
        <taxon>Bacteria</taxon>
        <taxon>Pseudomonadati</taxon>
        <taxon>Candidatus Omnitrophota</taxon>
        <taxon>Candidatus Aquitaenariimonas</taxon>
    </lineage>
</organism>
<dbReference type="Proteomes" id="UP000230052">
    <property type="component" value="Unassembled WGS sequence"/>
</dbReference>
<dbReference type="EMBL" id="PEWV01000071">
    <property type="protein sequence ID" value="PIU41098.1"/>
    <property type="molecule type" value="Genomic_DNA"/>
</dbReference>
<keyword evidence="1" id="KW-0808">Transferase</keyword>
<feature type="domain" description="Glycosyl transferase family 1" evidence="2">
    <location>
        <begin position="183"/>
        <end position="340"/>
    </location>
</feature>
<dbReference type="CDD" id="cd03809">
    <property type="entry name" value="GT4_MtfB-like"/>
    <property type="match status" value="1"/>
</dbReference>
<name>A0A2J0KR88_9BACT</name>
<evidence type="ECO:0000313" key="4">
    <source>
        <dbReference type="EMBL" id="PIU41098.1"/>
    </source>
</evidence>
<dbReference type="Pfam" id="PF13439">
    <property type="entry name" value="Glyco_transf_4"/>
    <property type="match status" value="1"/>
</dbReference>
<dbReference type="GO" id="GO:0009103">
    <property type="term" value="P:lipopolysaccharide biosynthetic process"/>
    <property type="evidence" value="ECO:0007669"/>
    <property type="project" value="TreeGrafter"/>
</dbReference>
<dbReference type="InterPro" id="IPR028098">
    <property type="entry name" value="Glyco_trans_4-like_N"/>
</dbReference>
<dbReference type="PANTHER" id="PTHR46401:SF2">
    <property type="entry name" value="GLYCOSYLTRANSFERASE WBBK-RELATED"/>
    <property type="match status" value="1"/>
</dbReference>
<dbReference type="Pfam" id="PF00534">
    <property type="entry name" value="Glycos_transf_1"/>
    <property type="match status" value="1"/>
</dbReference>
<sequence>MKIGIDIRSTLKQKTGIGYYTLNLINGLAKVDPENLYFLYSHMRLFDFKKRLPDVPAPNFKHRTDRLSFRPDLKMNDMDTFHSSSYDMPKFKSAKLITTIHDIIPLVYPEGYPSEVLNKLEHNIKKVLNESALIITDSNNTKKDLTARFGPKNRIDVIYPGRDESLAPIDNKKKASDYLKNKYGIEKEFILFVGTIEKRKNVAGLIEAFLDLKTKKKIPHLLVIVGMRGWGGDAAFRLASNSNLKNEIIFTGYVTRKDLESFYNIASAFVYPSFYEGFGFPIIEAFSFGVPVVTADTTSCGEIAGDAALIVNPEDKDALREAILKVIDDDNYKKKLIEKGFARLNLFSWKKTAEQFKKIFYEIGGQNESKKN</sequence>
<dbReference type="PANTHER" id="PTHR46401">
    <property type="entry name" value="GLYCOSYLTRANSFERASE WBBK-RELATED"/>
    <property type="match status" value="1"/>
</dbReference>
<dbReference type="FunFam" id="3.40.50.2000:FF:000119">
    <property type="entry name" value="Glycosyl transferase group 1"/>
    <property type="match status" value="1"/>
</dbReference>
<protein>
    <recommendedName>
        <fullName evidence="6">Glycosyltransferase family 1 protein</fullName>
    </recommendedName>
</protein>
<dbReference type="SUPFAM" id="SSF53756">
    <property type="entry name" value="UDP-Glycosyltransferase/glycogen phosphorylase"/>
    <property type="match status" value="1"/>
</dbReference>